<gene>
    <name evidence="2" type="ORF">MAR_010225</name>
</gene>
<sequence>MAAPNDSQMSNDKSSNTFYLDKNPPDMEFFKMYMNKFENCDYFKTEFETCKHWKSKINQKYLYGETLDCSHDEQMYDMCMDYQRTSDKNLEHQLAFQEYSRSLFRRQNARENDVWEYRTEPPEDWNLPIEYKTPEEEKKLKKQELKQNKERMKREKSDSVDDVEYLKAVVSGSGKQNESNKQSGSGDNSKEELITKAMTEQGKNSGCVIS</sequence>
<dbReference type="Proteomes" id="UP001164746">
    <property type="component" value="Chromosome 4"/>
</dbReference>
<protein>
    <submittedName>
        <fullName evidence="2">CV039-like protein</fullName>
    </submittedName>
</protein>
<organism evidence="2 3">
    <name type="scientific">Mya arenaria</name>
    <name type="common">Soft-shell clam</name>
    <dbReference type="NCBI Taxonomy" id="6604"/>
    <lineage>
        <taxon>Eukaryota</taxon>
        <taxon>Metazoa</taxon>
        <taxon>Spiralia</taxon>
        <taxon>Lophotrochozoa</taxon>
        <taxon>Mollusca</taxon>
        <taxon>Bivalvia</taxon>
        <taxon>Autobranchia</taxon>
        <taxon>Heteroconchia</taxon>
        <taxon>Euheterodonta</taxon>
        <taxon>Imparidentia</taxon>
        <taxon>Neoheterodontei</taxon>
        <taxon>Myida</taxon>
        <taxon>Myoidea</taxon>
        <taxon>Myidae</taxon>
        <taxon>Mya</taxon>
    </lineage>
</organism>
<evidence type="ECO:0000313" key="2">
    <source>
        <dbReference type="EMBL" id="WAR03667.1"/>
    </source>
</evidence>
<feature type="compositionally biased region" description="Polar residues" evidence="1">
    <location>
        <begin position="173"/>
        <end position="187"/>
    </location>
</feature>
<proteinExistence type="predicted"/>
<dbReference type="EMBL" id="CP111015">
    <property type="protein sequence ID" value="WAR03667.1"/>
    <property type="molecule type" value="Genomic_DNA"/>
</dbReference>
<name>A0ABY7E0Z4_MYAAR</name>
<evidence type="ECO:0000256" key="1">
    <source>
        <dbReference type="SAM" id="MobiDB-lite"/>
    </source>
</evidence>
<reference evidence="2" key="1">
    <citation type="submission" date="2022-11" db="EMBL/GenBank/DDBJ databases">
        <title>Centuries of genome instability and evolution in soft-shell clam transmissible cancer (bioRxiv).</title>
        <authorList>
            <person name="Hart S.F.M."/>
            <person name="Yonemitsu M.A."/>
            <person name="Giersch R.M."/>
            <person name="Beal B.F."/>
            <person name="Arriagada G."/>
            <person name="Davis B.W."/>
            <person name="Ostrander E.A."/>
            <person name="Goff S.P."/>
            <person name="Metzger M.J."/>
        </authorList>
    </citation>
    <scope>NUCLEOTIDE SEQUENCE</scope>
    <source>
        <strain evidence="2">MELC-2E11</strain>
        <tissue evidence="2">Siphon/mantle</tissue>
    </source>
</reference>
<evidence type="ECO:0000313" key="3">
    <source>
        <dbReference type="Proteomes" id="UP001164746"/>
    </source>
</evidence>
<keyword evidence="3" id="KW-1185">Reference proteome</keyword>
<dbReference type="InterPro" id="IPR021475">
    <property type="entry name" value="Pants/Emi1-like"/>
</dbReference>
<accession>A0ABY7E0Z4</accession>
<feature type="compositionally biased region" description="Basic and acidic residues" evidence="1">
    <location>
        <begin position="137"/>
        <end position="159"/>
    </location>
</feature>
<feature type="region of interest" description="Disordered" evidence="1">
    <location>
        <begin position="137"/>
        <end position="210"/>
    </location>
</feature>
<dbReference type="Pfam" id="PF11326">
    <property type="entry name" value="PANTS-like"/>
    <property type="match status" value="1"/>
</dbReference>